<dbReference type="InterPro" id="IPR052221">
    <property type="entry name" value="SLC35F_Transporter"/>
</dbReference>
<feature type="transmembrane region" description="Helical" evidence="9">
    <location>
        <begin position="359"/>
        <end position="377"/>
    </location>
</feature>
<dbReference type="AlphaFoldDB" id="A0A6H5IY12"/>
<dbReference type="Pfam" id="PF06027">
    <property type="entry name" value="SLC35F"/>
    <property type="match status" value="1"/>
</dbReference>
<feature type="transmembrane region" description="Helical" evidence="9">
    <location>
        <begin position="228"/>
        <end position="247"/>
    </location>
</feature>
<dbReference type="Proteomes" id="UP000479190">
    <property type="component" value="Unassembled WGS sequence"/>
</dbReference>
<dbReference type="PANTHER" id="PTHR14233">
    <property type="entry name" value="DUF914-RELATED"/>
    <property type="match status" value="1"/>
</dbReference>
<keyword evidence="3" id="KW-0813">Transport</keyword>
<reference evidence="10 11" key="1">
    <citation type="submission" date="2020-02" db="EMBL/GenBank/DDBJ databases">
        <authorList>
            <person name="Ferguson B K."/>
        </authorList>
    </citation>
    <scope>NUCLEOTIDE SEQUENCE [LARGE SCALE GENOMIC DNA]</scope>
</reference>
<feature type="transmembrane region" description="Helical" evidence="9">
    <location>
        <begin position="144"/>
        <end position="161"/>
    </location>
</feature>
<evidence type="ECO:0000256" key="1">
    <source>
        <dbReference type="ARBA" id="ARBA00004141"/>
    </source>
</evidence>
<sequence length="545" mass="60293">MGVPPAAAVRFGQPTSQQYSNQSSSRSAANNHGGGCSASSRRSSGNGKLGFCDKIENYVAELGHWYGFILYIVYCIIAEHTLDFVPYTRGARHSLFVSENGAVWRAIIIGQFLSLVLCFMTLLNHQINTAYQINLPTAQNLPHYVMMLLVYTTWMSCRGAGNGLFSVLRARGWRYLLLALIDVEANTLIAASHQFTSLASVQLLDCVAIPVALALSCLVLGVRYRMVHIVGVSICLMGVGCLVWAGIEESKDSAAAPAGKNQLVGDMLCLGGAVLFSIITVLQELTVKSVDIIEYLGMMGFFGTIICGSQVAVLERMQLEAFQYENVLLISFLVIYCITQFVFYSLIPVVLYETGATSLQLTLLTADFFNILLGMLIHQYKVRVERVLFNTRFARRAHLHSYLFFFSLRLRAVPRALLPVVRPRHDRHLHLRYQAHAHVDEHEKAAPLRAHGSGLQTHGVSGHRRGRALQLGHPGQRARRPRAHLHPGQRARVPAAVRELGHGLHLVLRQPGQSQAVALDRAHPLHDESPRRQHAQLLIGRAPAA</sequence>
<organism evidence="10 11">
    <name type="scientific">Trichogramma brassicae</name>
    <dbReference type="NCBI Taxonomy" id="86971"/>
    <lineage>
        <taxon>Eukaryota</taxon>
        <taxon>Metazoa</taxon>
        <taxon>Ecdysozoa</taxon>
        <taxon>Arthropoda</taxon>
        <taxon>Hexapoda</taxon>
        <taxon>Insecta</taxon>
        <taxon>Pterygota</taxon>
        <taxon>Neoptera</taxon>
        <taxon>Endopterygota</taxon>
        <taxon>Hymenoptera</taxon>
        <taxon>Apocrita</taxon>
        <taxon>Proctotrupomorpha</taxon>
        <taxon>Chalcidoidea</taxon>
        <taxon>Trichogrammatidae</taxon>
        <taxon>Trichogramma</taxon>
    </lineage>
</organism>
<feature type="transmembrane region" description="Helical" evidence="9">
    <location>
        <begin position="102"/>
        <end position="123"/>
    </location>
</feature>
<evidence type="ECO:0000256" key="6">
    <source>
        <dbReference type="ARBA" id="ARBA00023136"/>
    </source>
</evidence>
<dbReference type="SUPFAM" id="SSF103481">
    <property type="entry name" value="Multidrug resistance efflux transporter EmrE"/>
    <property type="match status" value="1"/>
</dbReference>
<feature type="transmembrane region" description="Helical" evidence="9">
    <location>
        <begin position="292"/>
        <end position="314"/>
    </location>
</feature>
<gene>
    <name evidence="10" type="ORF">TBRA_LOCUS14246</name>
</gene>
<dbReference type="OrthoDB" id="429955at2759"/>
<evidence type="ECO:0000256" key="2">
    <source>
        <dbReference type="ARBA" id="ARBA00007863"/>
    </source>
</evidence>
<comment type="subcellular location">
    <subcellularLocation>
        <location evidence="1">Membrane</location>
        <topology evidence="1">Multi-pass membrane protein</topology>
    </subcellularLocation>
</comment>
<dbReference type="GO" id="GO:0016020">
    <property type="term" value="C:membrane"/>
    <property type="evidence" value="ECO:0007669"/>
    <property type="project" value="UniProtKB-SubCell"/>
</dbReference>
<dbReference type="InterPro" id="IPR037185">
    <property type="entry name" value="EmrE-like"/>
</dbReference>
<evidence type="ECO:0000313" key="10">
    <source>
        <dbReference type="EMBL" id="CAB0042637.1"/>
    </source>
</evidence>
<keyword evidence="6 9" id="KW-0472">Membrane</keyword>
<evidence type="ECO:0000256" key="8">
    <source>
        <dbReference type="SAM" id="MobiDB-lite"/>
    </source>
</evidence>
<name>A0A6H5IY12_9HYME</name>
<evidence type="ECO:0000313" key="11">
    <source>
        <dbReference type="Proteomes" id="UP000479190"/>
    </source>
</evidence>
<evidence type="ECO:0000256" key="3">
    <source>
        <dbReference type="ARBA" id="ARBA00022448"/>
    </source>
</evidence>
<keyword evidence="11" id="KW-1185">Reference proteome</keyword>
<proteinExistence type="inferred from homology"/>
<dbReference type="EMBL" id="CADCXV010001213">
    <property type="protein sequence ID" value="CAB0042637.1"/>
    <property type="molecule type" value="Genomic_DNA"/>
</dbReference>
<feature type="transmembrane region" description="Helical" evidence="9">
    <location>
        <begin position="203"/>
        <end position="222"/>
    </location>
</feature>
<evidence type="ECO:0000256" key="9">
    <source>
        <dbReference type="SAM" id="Phobius"/>
    </source>
</evidence>
<feature type="transmembrane region" description="Helical" evidence="9">
    <location>
        <begin position="267"/>
        <end position="286"/>
    </location>
</feature>
<dbReference type="PANTHER" id="PTHR14233:SF4">
    <property type="entry name" value="SOLUTE CARRIER FAMILY 35 MEMBER F2"/>
    <property type="match status" value="1"/>
</dbReference>
<comment type="similarity">
    <text evidence="2">Belongs to the SLC35F solute transporter family.</text>
</comment>
<keyword evidence="5 9" id="KW-1133">Transmembrane helix</keyword>
<evidence type="ECO:0008006" key="12">
    <source>
        <dbReference type="Google" id="ProtNLM"/>
    </source>
</evidence>
<protein>
    <recommendedName>
        <fullName evidence="12">EamA domain-containing protein</fullName>
    </recommendedName>
</protein>
<keyword evidence="4 9" id="KW-0812">Transmembrane</keyword>
<evidence type="ECO:0000256" key="5">
    <source>
        <dbReference type="ARBA" id="ARBA00022989"/>
    </source>
</evidence>
<feature type="transmembrane region" description="Helical" evidence="9">
    <location>
        <begin position="326"/>
        <end position="347"/>
    </location>
</feature>
<dbReference type="GO" id="GO:0022857">
    <property type="term" value="F:transmembrane transporter activity"/>
    <property type="evidence" value="ECO:0007669"/>
    <property type="project" value="InterPro"/>
</dbReference>
<evidence type="ECO:0000256" key="4">
    <source>
        <dbReference type="ARBA" id="ARBA00022692"/>
    </source>
</evidence>
<evidence type="ECO:0000256" key="7">
    <source>
        <dbReference type="ARBA" id="ARBA00037727"/>
    </source>
</evidence>
<comment type="function">
    <text evidence="7">Putative solute transporter.</text>
</comment>
<feature type="transmembrane region" description="Helical" evidence="9">
    <location>
        <begin position="64"/>
        <end position="82"/>
    </location>
</feature>
<feature type="compositionally biased region" description="Low complexity" evidence="8">
    <location>
        <begin position="16"/>
        <end position="46"/>
    </location>
</feature>
<dbReference type="InterPro" id="IPR009262">
    <property type="entry name" value="SLC35_F1/F2/F6"/>
</dbReference>
<feature type="region of interest" description="Disordered" evidence="8">
    <location>
        <begin position="13"/>
        <end position="46"/>
    </location>
</feature>
<accession>A0A6H5IY12</accession>